<keyword evidence="5 16" id="KW-0540">Nuclease</keyword>
<comment type="similarity">
    <text evidence="3 16">Belongs to the XPF family.</text>
</comment>
<keyword evidence="7 16" id="KW-0255">Endonuclease</keyword>
<evidence type="ECO:0000256" key="3">
    <source>
        <dbReference type="ARBA" id="ARBA00010015"/>
    </source>
</evidence>
<dbReference type="GO" id="GO:0046872">
    <property type="term" value="F:metal ion binding"/>
    <property type="evidence" value="ECO:0007669"/>
    <property type="project" value="UniProtKB-UniRule"/>
</dbReference>
<dbReference type="InterPro" id="IPR047417">
    <property type="entry name" value="WHD_MUS81"/>
</dbReference>
<evidence type="ECO:0000259" key="18">
    <source>
        <dbReference type="SMART" id="SM00891"/>
    </source>
</evidence>
<evidence type="ECO:0000256" key="15">
    <source>
        <dbReference type="ARBA" id="ARBA00058015"/>
    </source>
</evidence>
<dbReference type="InterPro" id="IPR011335">
    <property type="entry name" value="Restrct_endonuc-II-like"/>
</dbReference>
<dbReference type="InterPro" id="IPR027421">
    <property type="entry name" value="DNA_pol_lamdba_lyase_dom_sf"/>
</dbReference>
<accession>A0A177WIL5</accession>
<evidence type="ECO:0000256" key="7">
    <source>
        <dbReference type="ARBA" id="ARBA00022759"/>
    </source>
</evidence>
<reference evidence="19 20" key="2">
    <citation type="submission" date="2016-05" db="EMBL/GenBank/DDBJ databases">
        <title>Lineage-specific infection strategies underlie the spectrum of fungal disease in amphibians.</title>
        <authorList>
            <person name="Cuomo C.A."/>
            <person name="Farrer R.A."/>
            <person name="James T."/>
            <person name="Longcore J."/>
            <person name="Birren B."/>
        </authorList>
    </citation>
    <scope>NUCLEOTIDE SEQUENCE [LARGE SCALE GENOMIC DNA]</scope>
    <source>
        <strain evidence="19 20">JEL423</strain>
    </source>
</reference>
<dbReference type="GO" id="GO:0003677">
    <property type="term" value="F:DNA binding"/>
    <property type="evidence" value="ECO:0007669"/>
    <property type="project" value="UniProtKB-UniRule"/>
</dbReference>
<dbReference type="Gene3D" id="1.10.150.670">
    <property type="entry name" value="Crossover junction endonuclease EME1, DNA-binding domain"/>
    <property type="match status" value="1"/>
</dbReference>
<dbReference type="Pfam" id="PF21136">
    <property type="entry name" value="WHD_MUS81"/>
    <property type="match status" value="1"/>
</dbReference>
<evidence type="ECO:0000256" key="16">
    <source>
        <dbReference type="RuleBase" id="RU369042"/>
    </source>
</evidence>
<dbReference type="SMART" id="SM00891">
    <property type="entry name" value="ERCC4"/>
    <property type="match status" value="1"/>
</dbReference>
<dbReference type="InterPro" id="IPR042530">
    <property type="entry name" value="EME1/EME2_C"/>
</dbReference>
<dbReference type="GO" id="GO:0006308">
    <property type="term" value="P:DNA catabolic process"/>
    <property type="evidence" value="ECO:0007669"/>
    <property type="project" value="UniProtKB-UniRule"/>
</dbReference>
<organism evidence="19 20">
    <name type="scientific">Batrachochytrium dendrobatidis (strain JEL423)</name>
    <dbReference type="NCBI Taxonomy" id="403673"/>
    <lineage>
        <taxon>Eukaryota</taxon>
        <taxon>Fungi</taxon>
        <taxon>Fungi incertae sedis</taxon>
        <taxon>Chytridiomycota</taxon>
        <taxon>Chytridiomycota incertae sedis</taxon>
        <taxon>Chytridiomycetes</taxon>
        <taxon>Rhizophydiales</taxon>
        <taxon>Rhizophydiales incertae sedis</taxon>
        <taxon>Batrachochytrium</taxon>
    </lineage>
</organism>
<evidence type="ECO:0000313" key="19">
    <source>
        <dbReference type="EMBL" id="OAJ39201.1"/>
    </source>
</evidence>
<dbReference type="PANTHER" id="PTHR13451:SF0">
    <property type="entry name" value="CROSSOVER JUNCTION ENDONUCLEASE MUS81"/>
    <property type="match status" value="1"/>
</dbReference>
<sequence length="782" mass="86595">MNTAIGPTRKAKSTVTAEPVNSLFVQWLTEWYEKAKTDAHALDNMKQYPERLQSGTAAIKVKSIGPKTAERLQKKLQSHFQENPEARIEWEQAICSDSAKQLNLESKSLSNVDRSGHGPLTMTCNEQSDSIGDLNLQTSKTSRSIKSHSRSSNSTAESTNMYVPRYRSGAYAILLALYKHAPLSSVMSKQEIISSGQQYTEASFSISNSTSGQPHTAWNSMATLIKKEFVIKTGVPHRFSLTEEGISMAKLLTRLQSSSPLNSQQVQLQSSQSSTVYIELSGSEISHSDTGISDCNEPLTFEDDCFQVELDSLGDIPFLSSNTAQVGNSAANLSRQTLHKTVFSYIDCDGNMVSSRNEAGVAICGTTNLLIWMNILEQTSTVRYRVQFDLHQVTSEFLQHVKIEECMIDLDRQVRGLLHDSFAPDYSTEIPASRNQQSMLDDRLESATHTPITSYPLVTSNSSKIPATDGFVLPKTSKIQLIHFPAGSFEIHLVLDSREVVKKSNRQLFQTELAQLGVPILTRALALGDFIWVARRRIANAATSKEFEDHEIVLDSIIERKLMSDLVASIKDNRYKEQKFRLSNCGLSNITYLIEDGSGSDAEGFGMGRIRAAMTQIQVLDHFFLKRSSSALDTVAYLHCMTKFITTMNKNKDLYALRAVDVSKDTVLQMRRTVAADLKVSLDTILLSYEAYHGINTKTGAFTCGDLWIRQLMCIPGVSAEKAAVLAARFPTPLSMVKSLASIPDKKAKIAMLRSLGEGRKGVGAALALTIIEFFEADMYSK</sequence>
<keyword evidence="9 16" id="KW-0378">Hydrolase</keyword>
<dbReference type="eggNOG" id="KOG2379">
    <property type="taxonomic scope" value="Eukaryota"/>
</dbReference>
<dbReference type="GO" id="GO:0000712">
    <property type="term" value="P:resolution of meiotic recombination intermediates"/>
    <property type="evidence" value="ECO:0007669"/>
    <property type="project" value="UniProtKB-ARBA"/>
</dbReference>
<dbReference type="GO" id="GO:0048476">
    <property type="term" value="C:Holliday junction resolvase complex"/>
    <property type="evidence" value="ECO:0007669"/>
    <property type="project" value="UniProtKB-UniRule"/>
</dbReference>
<dbReference type="GO" id="GO:0000727">
    <property type="term" value="P:double-strand break repair via break-induced replication"/>
    <property type="evidence" value="ECO:0007669"/>
    <property type="project" value="UniProtKB-UniRule"/>
</dbReference>
<dbReference type="SUPFAM" id="SSF52980">
    <property type="entry name" value="Restriction endonuclease-like"/>
    <property type="match status" value="1"/>
</dbReference>
<comment type="subcellular location">
    <subcellularLocation>
        <location evidence="2 16">Nucleus</location>
    </subcellularLocation>
</comment>
<evidence type="ECO:0000256" key="9">
    <source>
        <dbReference type="ARBA" id="ARBA00022801"/>
    </source>
</evidence>
<dbReference type="GO" id="GO:0031573">
    <property type="term" value="P:mitotic intra-S DNA damage checkpoint signaling"/>
    <property type="evidence" value="ECO:0007669"/>
    <property type="project" value="TreeGrafter"/>
</dbReference>
<evidence type="ECO:0000256" key="14">
    <source>
        <dbReference type="ARBA" id="ARBA00023254"/>
    </source>
</evidence>
<dbReference type="GO" id="GO:0048257">
    <property type="term" value="F:3'-flap endonuclease activity"/>
    <property type="evidence" value="ECO:0007669"/>
    <property type="project" value="TreeGrafter"/>
</dbReference>
<dbReference type="InterPro" id="IPR036388">
    <property type="entry name" value="WH-like_DNA-bd_sf"/>
</dbReference>
<evidence type="ECO:0000256" key="2">
    <source>
        <dbReference type="ARBA" id="ARBA00004123"/>
    </source>
</evidence>
<dbReference type="VEuPathDB" id="FungiDB:BDEG_23065"/>
<proteinExistence type="inferred from homology"/>
<dbReference type="Gene3D" id="1.10.150.110">
    <property type="entry name" value="DNA polymerase beta, N-terminal domain-like"/>
    <property type="match status" value="1"/>
</dbReference>
<dbReference type="InterPro" id="IPR047416">
    <property type="entry name" value="XPF_nuclease_Mus81"/>
</dbReference>
<evidence type="ECO:0000256" key="1">
    <source>
        <dbReference type="ARBA" id="ARBA00001946"/>
    </source>
</evidence>
<dbReference type="SUPFAM" id="SSF47802">
    <property type="entry name" value="DNA polymerase beta, N-terminal domain-like"/>
    <property type="match status" value="1"/>
</dbReference>
<keyword evidence="11 16" id="KW-0233">DNA recombination</keyword>
<evidence type="ECO:0000256" key="5">
    <source>
        <dbReference type="ARBA" id="ARBA00022722"/>
    </source>
</evidence>
<evidence type="ECO:0000256" key="4">
    <source>
        <dbReference type="ARBA" id="ARBA00017114"/>
    </source>
</evidence>
<dbReference type="Pfam" id="PF14716">
    <property type="entry name" value="HHH_8"/>
    <property type="match status" value="1"/>
</dbReference>
<keyword evidence="12 16" id="KW-0234">DNA repair</keyword>
<evidence type="ECO:0000256" key="13">
    <source>
        <dbReference type="ARBA" id="ARBA00023242"/>
    </source>
</evidence>
<gene>
    <name evidence="19" type="ORF">BDEG_23065</name>
</gene>
<dbReference type="CDD" id="cd21036">
    <property type="entry name" value="WH_MUS81"/>
    <property type="match status" value="1"/>
</dbReference>
<dbReference type="FunFam" id="3.40.50.10130:FF:000005">
    <property type="entry name" value="crossover junction endonuclease MUS81 isoform X1"/>
    <property type="match status" value="1"/>
</dbReference>
<feature type="region of interest" description="Disordered" evidence="17">
    <location>
        <begin position="110"/>
        <end position="158"/>
    </location>
</feature>
<dbReference type="AlphaFoldDB" id="A0A177WIL5"/>
<keyword evidence="10 16" id="KW-0460">Magnesium</keyword>
<protein>
    <recommendedName>
        <fullName evidence="4 16">Crossover junction endonuclease MUS81</fullName>
        <ecNumber evidence="16">3.1.22.-</ecNumber>
    </recommendedName>
</protein>
<dbReference type="Gene3D" id="3.40.50.10130">
    <property type="match status" value="1"/>
</dbReference>
<evidence type="ECO:0000256" key="11">
    <source>
        <dbReference type="ARBA" id="ARBA00023172"/>
    </source>
</evidence>
<keyword evidence="8 16" id="KW-0227">DNA damage</keyword>
<dbReference type="OrthoDB" id="5963188at2759"/>
<dbReference type="EC" id="3.1.22.-" evidence="16"/>
<evidence type="ECO:0000256" key="10">
    <source>
        <dbReference type="ARBA" id="ARBA00022842"/>
    </source>
</evidence>
<dbReference type="CDD" id="cd20074">
    <property type="entry name" value="XPF_nuclease_Mus81"/>
    <property type="match status" value="1"/>
</dbReference>
<dbReference type="STRING" id="403673.A0A177WIL5"/>
<dbReference type="InterPro" id="IPR010996">
    <property type="entry name" value="HHH_MUS81"/>
</dbReference>
<name>A0A177WIL5_BATDL</name>
<keyword evidence="6 16" id="KW-0479">Metal-binding</keyword>
<dbReference type="InterPro" id="IPR033309">
    <property type="entry name" value="Mus81"/>
</dbReference>
<evidence type="ECO:0000256" key="6">
    <source>
        <dbReference type="ARBA" id="ARBA00022723"/>
    </source>
</evidence>
<dbReference type="GO" id="GO:0008821">
    <property type="term" value="F:crossover junction DNA endonuclease activity"/>
    <property type="evidence" value="ECO:0007669"/>
    <property type="project" value="UniProtKB-UniRule"/>
</dbReference>
<dbReference type="EMBL" id="DS022302">
    <property type="protein sequence ID" value="OAJ39201.1"/>
    <property type="molecule type" value="Genomic_DNA"/>
</dbReference>
<dbReference type="InterPro" id="IPR006166">
    <property type="entry name" value="ERCC4_domain"/>
</dbReference>
<comment type="subunit">
    <text evidence="16">Interacts with EME1.</text>
</comment>
<evidence type="ECO:0000256" key="12">
    <source>
        <dbReference type="ARBA" id="ARBA00023204"/>
    </source>
</evidence>
<dbReference type="GO" id="GO:0005634">
    <property type="term" value="C:nucleus"/>
    <property type="evidence" value="ECO:0007669"/>
    <property type="project" value="UniProtKB-SubCell"/>
</dbReference>
<dbReference type="Pfam" id="PF02732">
    <property type="entry name" value="ERCC4"/>
    <property type="match status" value="1"/>
</dbReference>
<comment type="cofactor">
    <cofactor evidence="1 16">
        <name>Mg(2+)</name>
        <dbReference type="ChEBI" id="CHEBI:18420"/>
    </cofactor>
</comment>
<evidence type="ECO:0000256" key="17">
    <source>
        <dbReference type="SAM" id="MobiDB-lite"/>
    </source>
</evidence>
<dbReference type="PANTHER" id="PTHR13451">
    <property type="entry name" value="CLASS II CROSSOVER JUNCTION ENDONUCLEASE MUS81"/>
    <property type="match status" value="1"/>
</dbReference>
<dbReference type="FunFam" id="1.10.10.10:FF:000307">
    <property type="entry name" value="Crossover junction endonuclease MUS81"/>
    <property type="match status" value="1"/>
</dbReference>
<feature type="domain" description="ERCC4" evidence="18">
    <location>
        <begin position="492"/>
        <end position="598"/>
    </location>
</feature>
<evidence type="ECO:0000256" key="8">
    <source>
        <dbReference type="ARBA" id="ARBA00022763"/>
    </source>
</evidence>
<comment type="function">
    <text evidence="15 16">Interacts with EME1 to form a DNA structure-specific endonuclease with substrate preference for branched DNA structures with a 5'-end at the branch nick. Typical substrates include 3'-flap structures, D-loops, replication forks and nicked Holliday junctions. May be required in mitosis for the processing of stalled or collapsed replication fork intermediates. May be required in meiosis for the repair of meiosis-specific double strand breaks subsequent to single-end invasion (SEI).</text>
</comment>
<dbReference type="Proteomes" id="UP000077115">
    <property type="component" value="Unassembled WGS sequence"/>
</dbReference>
<reference evidence="19 20" key="1">
    <citation type="submission" date="2006-10" db="EMBL/GenBank/DDBJ databases">
        <title>The Genome Sequence of Batrachochytrium dendrobatidis JEL423.</title>
        <authorList>
            <consortium name="The Broad Institute Genome Sequencing Platform"/>
            <person name="Birren B."/>
            <person name="Lander E."/>
            <person name="Galagan J."/>
            <person name="Cuomo C."/>
            <person name="Devon K."/>
            <person name="Jaffe D."/>
            <person name="Butler J."/>
            <person name="Alvarez P."/>
            <person name="Gnerre S."/>
            <person name="Grabherr M."/>
            <person name="Kleber M."/>
            <person name="Mauceli E."/>
            <person name="Brockman W."/>
            <person name="Young S."/>
            <person name="LaButti K."/>
            <person name="Sykes S."/>
            <person name="DeCaprio D."/>
            <person name="Crawford M."/>
            <person name="Koehrsen M."/>
            <person name="Engels R."/>
            <person name="Montgomery P."/>
            <person name="Pearson M."/>
            <person name="Howarth C."/>
            <person name="Larson L."/>
            <person name="White J."/>
            <person name="O'Leary S."/>
            <person name="Kodira C."/>
            <person name="Zeng Q."/>
            <person name="Yandava C."/>
            <person name="Alvarado L."/>
            <person name="Longcore J."/>
            <person name="James T."/>
        </authorList>
    </citation>
    <scope>NUCLEOTIDE SEQUENCE [LARGE SCALE GENOMIC DNA]</scope>
    <source>
        <strain evidence="19 20">JEL423</strain>
    </source>
</reference>
<dbReference type="Gene3D" id="1.10.10.10">
    <property type="entry name" value="Winged helix-like DNA-binding domain superfamily/Winged helix DNA-binding domain"/>
    <property type="match status" value="1"/>
</dbReference>
<keyword evidence="14" id="KW-0469">Meiosis</keyword>
<evidence type="ECO:0000313" key="20">
    <source>
        <dbReference type="Proteomes" id="UP000077115"/>
    </source>
</evidence>
<keyword evidence="13 16" id="KW-0539">Nucleus</keyword>